<evidence type="ECO:0000259" key="1">
    <source>
        <dbReference type="PROSITE" id="PS51782"/>
    </source>
</evidence>
<proteinExistence type="predicted"/>
<sequence>MDINKYERIFDAAYRTAGTPDKAKTLQGWKLRAHVTREALETLWAEHCKQVEAIRAEFQPGPAQTRIAPLVDDWNAVLRIAKNRVLDDLNDVMDAKREQLRKAQDAPSTEVINLLTVLGMRSKVSAAEIAEAASKCSGNVHALMVLRDLAEKNGVEFPDISVEKLEKDLDAAEDFARSKVESIGTPMSDLSYRDRLFWQVQDGGEAAFFFKPLDSGFTAVLADNVKEAQPTHQRMTSPIDLRTFDHQNAVRVFLRGDENVSLIAAQFGVSTSAIATANPGKDLNRLRAEDSLIVPGTYLVESNTRGSIVQGQCIPVTFDSPAE</sequence>
<protein>
    <recommendedName>
        <fullName evidence="1">LysM domain-containing protein</fullName>
    </recommendedName>
</protein>
<accession>W0FU97</accession>
<dbReference type="InterPro" id="IPR018392">
    <property type="entry name" value="LysM"/>
</dbReference>
<organism evidence="2">
    <name type="scientific">uncultured bacterium Contig1777</name>
    <dbReference type="NCBI Taxonomy" id="1393514"/>
    <lineage>
        <taxon>Bacteria</taxon>
        <taxon>environmental samples</taxon>
    </lineage>
</organism>
<dbReference type="InterPro" id="IPR036779">
    <property type="entry name" value="LysM_dom_sf"/>
</dbReference>
<dbReference type="SMART" id="SM00257">
    <property type="entry name" value="LysM"/>
    <property type="match status" value="1"/>
</dbReference>
<dbReference type="AlphaFoldDB" id="W0FU97"/>
<evidence type="ECO:0000313" key="2">
    <source>
        <dbReference type="EMBL" id="AHF27189.1"/>
    </source>
</evidence>
<dbReference type="EMBL" id="KC247078">
    <property type="protein sequence ID" value="AHF27189.1"/>
    <property type="molecule type" value="Genomic_DNA"/>
</dbReference>
<dbReference type="Gene3D" id="3.10.350.10">
    <property type="entry name" value="LysM domain"/>
    <property type="match status" value="1"/>
</dbReference>
<feature type="domain" description="LysM" evidence="1">
    <location>
        <begin position="249"/>
        <end position="294"/>
    </location>
</feature>
<dbReference type="PROSITE" id="PS51782">
    <property type="entry name" value="LYSM"/>
    <property type="match status" value="1"/>
</dbReference>
<name>W0FU97_9BACT</name>
<dbReference type="CDD" id="cd00118">
    <property type="entry name" value="LysM"/>
    <property type="match status" value="1"/>
</dbReference>
<reference evidence="2" key="1">
    <citation type="journal article" date="2013" name="PLoS ONE">
        <title>Metagenomic insights into the carbohydrate-active enzymes carried by the microorganisms adhering to solid digesta in the rumen of cows.</title>
        <authorList>
            <person name="Wang L."/>
            <person name="Hatem A."/>
            <person name="Catalyurek U.V."/>
            <person name="Morrison M."/>
            <person name="Yu Z."/>
        </authorList>
    </citation>
    <scope>NUCLEOTIDE SEQUENCE</scope>
</reference>